<keyword evidence="1 3" id="KW-0328">Glycosyltransferase</keyword>
<dbReference type="EC" id="2.4.1.187" evidence="3"/>
<dbReference type="STRING" id="441103.TRN7648_02454"/>
<accession>A0A0P1GWT3</accession>
<dbReference type="AlphaFoldDB" id="A0A0P1GWT3"/>
<gene>
    <name evidence="3" type="primary">tagA</name>
    <name evidence="3" type="ORF">TRN7648_02454</name>
</gene>
<dbReference type="NCBIfam" id="TIGR00696">
    <property type="entry name" value="wecG_tagA_cpsF"/>
    <property type="match status" value="1"/>
</dbReference>
<evidence type="ECO:0000256" key="2">
    <source>
        <dbReference type="ARBA" id="ARBA00022679"/>
    </source>
</evidence>
<organism evidence="3 4">
    <name type="scientific">Tropicibacter naphthalenivorans</name>
    <dbReference type="NCBI Taxonomy" id="441103"/>
    <lineage>
        <taxon>Bacteria</taxon>
        <taxon>Pseudomonadati</taxon>
        <taxon>Pseudomonadota</taxon>
        <taxon>Alphaproteobacteria</taxon>
        <taxon>Rhodobacterales</taxon>
        <taxon>Roseobacteraceae</taxon>
        <taxon>Tropicibacter</taxon>
    </lineage>
</organism>
<proteinExistence type="predicted"/>
<keyword evidence="4" id="KW-1185">Reference proteome</keyword>
<dbReference type="InterPro" id="IPR004629">
    <property type="entry name" value="WecG_TagA_CpsF"/>
</dbReference>
<dbReference type="Pfam" id="PF03808">
    <property type="entry name" value="Glyco_tran_WecG"/>
    <property type="match status" value="1"/>
</dbReference>
<reference evidence="3 4" key="1">
    <citation type="submission" date="2015-09" db="EMBL/GenBank/DDBJ databases">
        <authorList>
            <consortium name="Swine Surveillance"/>
        </authorList>
    </citation>
    <scope>NUCLEOTIDE SEQUENCE [LARGE SCALE GENOMIC DNA]</scope>
    <source>
        <strain evidence="3 4">CECT 7648</strain>
    </source>
</reference>
<name>A0A0P1GWT3_9RHOB</name>
<keyword evidence="2 3" id="KW-0808">Transferase</keyword>
<evidence type="ECO:0000256" key="1">
    <source>
        <dbReference type="ARBA" id="ARBA00022676"/>
    </source>
</evidence>
<protein>
    <submittedName>
        <fullName evidence="3">Putative N-acetylmannosaminyltransferase</fullName>
        <ecNumber evidence="3">2.4.1.187</ecNumber>
    </submittedName>
</protein>
<dbReference type="EMBL" id="CYSE01000004">
    <property type="protein sequence ID" value="CUH79404.1"/>
    <property type="molecule type" value="Genomic_DNA"/>
</dbReference>
<dbReference type="Proteomes" id="UP000054935">
    <property type="component" value="Unassembled WGS sequence"/>
</dbReference>
<dbReference type="PANTHER" id="PTHR34136:SF1">
    <property type="entry name" value="UDP-N-ACETYL-D-MANNOSAMINURONIC ACID TRANSFERASE"/>
    <property type="match status" value="1"/>
</dbReference>
<dbReference type="CDD" id="cd06533">
    <property type="entry name" value="Glyco_transf_WecG_TagA"/>
    <property type="match status" value="1"/>
</dbReference>
<dbReference type="PANTHER" id="PTHR34136">
    <property type="match status" value="1"/>
</dbReference>
<dbReference type="GO" id="GO:0047244">
    <property type="term" value="F:N-acetylglucosaminyldiphosphoundecaprenol N-acetyl-beta-D-mannosaminyltransferase activity"/>
    <property type="evidence" value="ECO:0007669"/>
    <property type="project" value="UniProtKB-EC"/>
</dbReference>
<sequence length="259" mass="28178">MSGAKGNGMQFRIKDQILKVNVPTWATLEARVRERLAQRKGFALATVNLDHLVKLRTDDAFLDAYLAQDFVVADGNPIVWMSRLAGRPVELIPGSEAILPLARIAAAQGVPVALVGSTEEVLTAATDYLETEVRDLRVACCISPPMGFDAGGKAAEDILRDVQASGARMCFVAMGAPRQEIFAALGRQIAPSVGFVSIGAGLDFFAGTQKRAPEWARKYAMEWLWRALSSPRRLGPRYLKCIAILPGQMLRAGLLRLRS</sequence>
<evidence type="ECO:0000313" key="3">
    <source>
        <dbReference type="EMBL" id="CUH79404.1"/>
    </source>
</evidence>
<evidence type="ECO:0000313" key="4">
    <source>
        <dbReference type="Proteomes" id="UP000054935"/>
    </source>
</evidence>